<dbReference type="GO" id="GO:0009229">
    <property type="term" value="P:thiamine diphosphate biosynthetic process"/>
    <property type="evidence" value="ECO:0007669"/>
    <property type="project" value="UniProtKB-UniPathway"/>
</dbReference>
<keyword evidence="1" id="KW-0378">Hydrolase</keyword>
<dbReference type="SUPFAM" id="SSF48613">
    <property type="entry name" value="Heme oxygenase-like"/>
    <property type="match status" value="1"/>
</dbReference>
<evidence type="ECO:0000313" key="3">
    <source>
        <dbReference type="EMBL" id="SHI73165.1"/>
    </source>
</evidence>
<protein>
    <recommendedName>
        <fullName evidence="1">Aminopyrimidine aminohydrolase</fullName>
        <ecNumber evidence="1">3.5.99.2</ecNumber>
    </recommendedName>
</protein>
<dbReference type="RefSeq" id="WP_073149476.1">
    <property type="nucleotide sequence ID" value="NZ_FQYY01000004.1"/>
</dbReference>
<sequence>MNWTDKTWEEIKPIYQKIIEMPFIKELKNGTLPLQKFQFYMGQDSFYLENFARSLALISARAQNIDHALQFIRFAEGAIVVEKALHDSYFQEYGLDNRGNIEPTTHHYISFLKSTAALDQVEIAMAAVLPCFWIYQEVGNYIYNNKVDKNNPYQNWINTYAGDEFEELVTKAKNICNLVAENCTQAQQQKMTQAFVTASHLEFMFWDSAYNFNRWSN</sequence>
<dbReference type="EC" id="3.5.99.2" evidence="1"/>
<proteinExistence type="inferred from homology"/>
<comment type="pathway">
    <text evidence="1">Cofactor biosynthesis; thiamine diphosphate biosynthesis.</text>
</comment>
<dbReference type="Gene3D" id="1.20.910.10">
    <property type="entry name" value="Heme oxygenase-like"/>
    <property type="match status" value="1"/>
</dbReference>
<comment type="similarity">
    <text evidence="1">Belongs to the TenA family.</text>
</comment>
<accession>A0A1M6DIY7</accession>
<feature type="domain" description="Thiaminase-2/PQQC" evidence="2">
    <location>
        <begin position="8"/>
        <end position="211"/>
    </location>
</feature>
<dbReference type="GO" id="GO:0005829">
    <property type="term" value="C:cytosol"/>
    <property type="evidence" value="ECO:0007669"/>
    <property type="project" value="TreeGrafter"/>
</dbReference>
<dbReference type="InterPro" id="IPR004305">
    <property type="entry name" value="Thiaminase-2/PQQC"/>
</dbReference>
<dbReference type="STRING" id="579105.SAMN04488096_10422"/>
<keyword evidence="4" id="KW-1185">Reference proteome</keyword>
<dbReference type="Proteomes" id="UP000184225">
    <property type="component" value="Unassembled WGS sequence"/>
</dbReference>
<evidence type="ECO:0000256" key="1">
    <source>
        <dbReference type="RuleBase" id="RU363093"/>
    </source>
</evidence>
<dbReference type="GO" id="GO:0050334">
    <property type="term" value="F:thiaminase activity"/>
    <property type="evidence" value="ECO:0007669"/>
    <property type="project" value="UniProtKB-EC"/>
</dbReference>
<organism evidence="3 4">
    <name type="scientific">Mesonia phycicola</name>
    <dbReference type="NCBI Taxonomy" id="579105"/>
    <lineage>
        <taxon>Bacteria</taxon>
        <taxon>Pseudomonadati</taxon>
        <taxon>Bacteroidota</taxon>
        <taxon>Flavobacteriia</taxon>
        <taxon>Flavobacteriales</taxon>
        <taxon>Flavobacteriaceae</taxon>
        <taxon>Mesonia</taxon>
    </lineage>
</organism>
<evidence type="ECO:0000313" key="4">
    <source>
        <dbReference type="Proteomes" id="UP000184225"/>
    </source>
</evidence>
<dbReference type="EMBL" id="FQYY01000004">
    <property type="protein sequence ID" value="SHI73165.1"/>
    <property type="molecule type" value="Genomic_DNA"/>
</dbReference>
<comment type="catalytic activity">
    <reaction evidence="1">
        <text>4-amino-5-aminomethyl-2-methylpyrimidine + H2O = 4-amino-5-hydroxymethyl-2-methylpyrimidine + NH4(+)</text>
        <dbReference type="Rhea" id="RHEA:31799"/>
        <dbReference type="ChEBI" id="CHEBI:15377"/>
        <dbReference type="ChEBI" id="CHEBI:16892"/>
        <dbReference type="ChEBI" id="CHEBI:28938"/>
        <dbReference type="ChEBI" id="CHEBI:63416"/>
        <dbReference type="EC" id="3.5.99.2"/>
    </reaction>
</comment>
<dbReference type="AlphaFoldDB" id="A0A1M6DIY7"/>
<name>A0A1M6DIY7_9FLAO</name>
<dbReference type="NCBIfam" id="TIGR04306">
    <property type="entry name" value="salvage_TenA"/>
    <property type="match status" value="1"/>
</dbReference>
<dbReference type="PANTHER" id="PTHR43198">
    <property type="entry name" value="BIFUNCTIONAL TH2 PROTEIN"/>
    <property type="match status" value="1"/>
</dbReference>
<keyword evidence="1" id="KW-0784">Thiamine biosynthesis</keyword>
<comment type="catalytic activity">
    <reaction evidence="1">
        <text>thiamine + H2O = 5-(2-hydroxyethyl)-4-methylthiazole + 4-amino-5-hydroxymethyl-2-methylpyrimidine + H(+)</text>
        <dbReference type="Rhea" id="RHEA:17509"/>
        <dbReference type="ChEBI" id="CHEBI:15377"/>
        <dbReference type="ChEBI" id="CHEBI:15378"/>
        <dbReference type="ChEBI" id="CHEBI:16892"/>
        <dbReference type="ChEBI" id="CHEBI:17957"/>
        <dbReference type="ChEBI" id="CHEBI:18385"/>
        <dbReference type="EC" id="3.5.99.2"/>
    </reaction>
</comment>
<dbReference type="PANTHER" id="PTHR43198:SF2">
    <property type="entry name" value="SI:CH1073-67J19.1-RELATED"/>
    <property type="match status" value="1"/>
</dbReference>
<dbReference type="GO" id="GO:0009228">
    <property type="term" value="P:thiamine biosynthetic process"/>
    <property type="evidence" value="ECO:0007669"/>
    <property type="project" value="UniProtKB-KW"/>
</dbReference>
<dbReference type="InterPro" id="IPR016084">
    <property type="entry name" value="Haem_Oase-like_multi-hlx"/>
</dbReference>
<dbReference type="CDD" id="cd19365">
    <property type="entry name" value="TenA_C-like"/>
    <property type="match status" value="1"/>
</dbReference>
<dbReference type="InterPro" id="IPR050967">
    <property type="entry name" value="Thiamine_Salvage_TenA"/>
</dbReference>
<dbReference type="UniPathway" id="UPA00060"/>
<dbReference type="OrthoDB" id="34166at2"/>
<dbReference type="Pfam" id="PF03070">
    <property type="entry name" value="TENA_THI-4"/>
    <property type="match status" value="1"/>
</dbReference>
<gene>
    <name evidence="3" type="ORF">SAMN04488096_10422</name>
</gene>
<comment type="function">
    <text evidence="1">Catalyzes an amino-pyrimidine hydrolysis reaction at the C5' of the pyrimidine moiety of thiamine compounds, a reaction that is part of a thiamine salvage pathway.</text>
</comment>
<evidence type="ECO:0000259" key="2">
    <source>
        <dbReference type="Pfam" id="PF03070"/>
    </source>
</evidence>
<reference evidence="3 4" key="1">
    <citation type="submission" date="2016-11" db="EMBL/GenBank/DDBJ databases">
        <authorList>
            <person name="Jaros S."/>
            <person name="Januszkiewicz K."/>
            <person name="Wedrychowicz H."/>
        </authorList>
    </citation>
    <scope>NUCLEOTIDE SEQUENCE [LARGE SCALE GENOMIC DNA]</scope>
    <source>
        <strain evidence="3 4">DSM 21425</strain>
    </source>
</reference>
<dbReference type="InterPro" id="IPR027574">
    <property type="entry name" value="Thiaminase_II"/>
</dbReference>